<keyword evidence="3" id="KW-1185">Reference proteome</keyword>
<evidence type="ECO:0000313" key="3">
    <source>
        <dbReference type="Proteomes" id="UP001595816"/>
    </source>
</evidence>
<keyword evidence="1" id="KW-0560">Oxidoreductase</keyword>
<dbReference type="InterPro" id="IPR036188">
    <property type="entry name" value="FAD/NAD-bd_sf"/>
</dbReference>
<proteinExistence type="predicted"/>
<dbReference type="PRINTS" id="PR00411">
    <property type="entry name" value="PNDRDTASEI"/>
</dbReference>
<evidence type="ECO:0000313" key="2">
    <source>
        <dbReference type="EMBL" id="MFC4136199.1"/>
    </source>
</evidence>
<dbReference type="PANTHER" id="PTHR43539:SF78">
    <property type="entry name" value="FLAVIN-CONTAINING MONOOXYGENASE"/>
    <property type="match status" value="1"/>
</dbReference>
<dbReference type="Proteomes" id="UP001595816">
    <property type="component" value="Unassembled WGS sequence"/>
</dbReference>
<comment type="caution">
    <text evidence="2">The sequence shown here is derived from an EMBL/GenBank/DDBJ whole genome shotgun (WGS) entry which is preliminary data.</text>
</comment>
<gene>
    <name evidence="2" type="ORF">ACFOZ4_36800</name>
</gene>
<reference evidence="3" key="1">
    <citation type="journal article" date="2019" name="Int. J. Syst. Evol. Microbiol.">
        <title>The Global Catalogue of Microorganisms (GCM) 10K type strain sequencing project: providing services to taxonomists for standard genome sequencing and annotation.</title>
        <authorList>
            <consortium name="The Broad Institute Genomics Platform"/>
            <consortium name="The Broad Institute Genome Sequencing Center for Infectious Disease"/>
            <person name="Wu L."/>
            <person name="Ma J."/>
        </authorList>
    </citation>
    <scope>NUCLEOTIDE SEQUENCE [LARGE SCALE GENOMIC DNA]</scope>
    <source>
        <strain evidence="3">CGMCC 4.7289</strain>
    </source>
</reference>
<dbReference type="Gene3D" id="3.50.50.60">
    <property type="entry name" value="FAD/NAD(P)-binding domain"/>
    <property type="match status" value="1"/>
</dbReference>
<accession>A0ABV8M282</accession>
<evidence type="ECO:0000256" key="1">
    <source>
        <dbReference type="ARBA" id="ARBA00023002"/>
    </source>
</evidence>
<dbReference type="PANTHER" id="PTHR43539">
    <property type="entry name" value="FLAVIN-BINDING MONOOXYGENASE-LIKE PROTEIN (AFU_ORTHOLOGUE AFUA_4G09220)"/>
    <property type="match status" value="1"/>
</dbReference>
<protein>
    <submittedName>
        <fullName evidence="2">NAD(P)-binding domain-containing protein</fullName>
    </submittedName>
</protein>
<dbReference type="SUPFAM" id="SSF51905">
    <property type="entry name" value="FAD/NAD(P)-binding domain"/>
    <property type="match status" value="1"/>
</dbReference>
<sequence>MTRVAIIGAGPYGLSIAAHLRSLGVPHRIFGTPLDTWLRHMPAGMSLKSDGFASSLSSPEPGSRLSAYCEENGIAYDDTAIPVELDVFTSYAVDFQKRFVPQVEDRQVIALDKGAEGFTLKLDDGETLTAELVVAAVGITHFARMPQELAGLPANLVSHASAHHDLSGFAGRDVTVIGAGSSAVDIAALLAEAGANTSLVARRDRVKFASAQPHGGRSLYQRLRHPSTGIGPGLRSWIFQKRPNLFRFLPSGLRVKIIRRHLGPSSAWWMKPRFDATVSTTLSAVIEQATVDGSKAKLVLRTPHGKVEHVTDHIIAATGYWPDVQRLEFFSDSLRTAIRTHERMPVLSGGFESSVRGLYFVGPPAANSFGPLMRFMVGAEYVAPRVARVLARRAAATR</sequence>
<dbReference type="Pfam" id="PF13738">
    <property type="entry name" value="Pyr_redox_3"/>
    <property type="match status" value="1"/>
</dbReference>
<dbReference type="EMBL" id="JBHSAY010000029">
    <property type="protein sequence ID" value="MFC4136199.1"/>
    <property type="molecule type" value="Genomic_DNA"/>
</dbReference>
<name>A0ABV8M282_9ACTN</name>
<dbReference type="PRINTS" id="PR00368">
    <property type="entry name" value="FADPNR"/>
</dbReference>
<dbReference type="InterPro" id="IPR050982">
    <property type="entry name" value="Auxin_biosynth/cation_transpt"/>
</dbReference>
<organism evidence="2 3">
    <name type="scientific">Hamadaea flava</name>
    <dbReference type="NCBI Taxonomy" id="1742688"/>
    <lineage>
        <taxon>Bacteria</taxon>
        <taxon>Bacillati</taxon>
        <taxon>Actinomycetota</taxon>
        <taxon>Actinomycetes</taxon>
        <taxon>Micromonosporales</taxon>
        <taxon>Micromonosporaceae</taxon>
        <taxon>Hamadaea</taxon>
    </lineage>
</organism>
<dbReference type="RefSeq" id="WP_253751366.1">
    <property type="nucleotide sequence ID" value="NZ_JAMZDZ010000001.1"/>
</dbReference>